<gene>
    <name evidence="2" type="ORF">J0895_17715</name>
</gene>
<dbReference type="Proteomes" id="UP000664844">
    <property type="component" value="Unassembled WGS sequence"/>
</dbReference>
<comment type="caution">
    <text evidence="2">The sequence shown here is derived from an EMBL/GenBank/DDBJ whole genome shotgun (WGS) entry which is preliminary data.</text>
</comment>
<proteinExistence type="predicted"/>
<evidence type="ECO:0000313" key="3">
    <source>
        <dbReference type="Proteomes" id="UP000664844"/>
    </source>
</evidence>
<feature type="region of interest" description="Disordered" evidence="1">
    <location>
        <begin position="61"/>
        <end position="82"/>
    </location>
</feature>
<evidence type="ECO:0000256" key="1">
    <source>
        <dbReference type="SAM" id="MobiDB-lite"/>
    </source>
</evidence>
<sequence length="82" mass="9577">MTIKEQLIHEIEKSPDIVIEEVFDFLLLVKLKYHRQQEQSKPFGSFIQELVSDIPPDILATLPTDGSEQHDHYIYGTPKREL</sequence>
<feature type="compositionally biased region" description="Basic and acidic residues" evidence="1">
    <location>
        <begin position="67"/>
        <end position="82"/>
    </location>
</feature>
<evidence type="ECO:0008006" key="4">
    <source>
        <dbReference type="Google" id="ProtNLM"/>
    </source>
</evidence>
<dbReference type="EMBL" id="JAFLQW010000464">
    <property type="protein sequence ID" value="MBO0350868.1"/>
    <property type="molecule type" value="Genomic_DNA"/>
</dbReference>
<dbReference type="RefSeq" id="WP_207089336.1">
    <property type="nucleotide sequence ID" value="NZ_JAFLQW010000464.1"/>
</dbReference>
<keyword evidence="3" id="KW-1185">Reference proteome</keyword>
<evidence type="ECO:0000313" key="2">
    <source>
        <dbReference type="EMBL" id="MBO0350868.1"/>
    </source>
</evidence>
<reference evidence="2 3" key="1">
    <citation type="submission" date="2021-03" db="EMBL/GenBank/DDBJ databases">
        <title>Metabolic Capacity of the Antarctic Cyanobacterium Phormidium pseudopriestleyi that Sustains Oxygenic Photosynthesis in the Presence of Hydrogen Sulfide.</title>
        <authorList>
            <person name="Lumian J.E."/>
            <person name="Jungblut A.D."/>
            <person name="Dillon M.L."/>
            <person name="Hawes I."/>
            <person name="Doran P.T."/>
            <person name="Mackey T.J."/>
            <person name="Dick G.J."/>
            <person name="Grettenberger C.L."/>
            <person name="Sumner D.Y."/>
        </authorList>
    </citation>
    <scope>NUCLEOTIDE SEQUENCE [LARGE SCALE GENOMIC DNA]</scope>
    <source>
        <strain evidence="2 3">FRX01</strain>
    </source>
</reference>
<organism evidence="2 3">
    <name type="scientific">Phormidium pseudopriestleyi FRX01</name>
    <dbReference type="NCBI Taxonomy" id="1759528"/>
    <lineage>
        <taxon>Bacteria</taxon>
        <taxon>Bacillati</taxon>
        <taxon>Cyanobacteriota</taxon>
        <taxon>Cyanophyceae</taxon>
        <taxon>Oscillatoriophycideae</taxon>
        <taxon>Oscillatoriales</taxon>
        <taxon>Oscillatoriaceae</taxon>
        <taxon>Phormidium</taxon>
    </lineage>
</organism>
<name>A0ABS3FUR0_9CYAN</name>
<accession>A0ABS3FUR0</accession>
<protein>
    <recommendedName>
        <fullName evidence="4">DUF2281 domain-containing protein</fullName>
    </recommendedName>
</protein>